<dbReference type="AlphaFoldDB" id="A0A382GEY5"/>
<evidence type="ECO:0008006" key="2">
    <source>
        <dbReference type="Google" id="ProtNLM"/>
    </source>
</evidence>
<reference evidence="1" key="1">
    <citation type="submission" date="2018-05" db="EMBL/GenBank/DDBJ databases">
        <authorList>
            <person name="Lanie J.A."/>
            <person name="Ng W.-L."/>
            <person name="Kazmierczak K.M."/>
            <person name="Andrzejewski T.M."/>
            <person name="Davidsen T.M."/>
            <person name="Wayne K.J."/>
            <person name="Tettelin H."/>
            <person name="Glass J.I."/>
            <person name="Rusch D."/>
            <person name="Podicherti R."/>
            <person name="Tsui H.-C.T."/>
            <person name="Winkler M.E."/>
        </authorList>
    </citation>
    <scope>NUCLEOTIDE SEQUENCE</scope>
</reference>
<organism evidence="1">
    <name type="scientific">marine metagenome</name>
    <dbReference type="NCBI Taxonomy" id="408172"/>
    <lineage>
        <taxon>unclassified sequences</taxon>
        <taxon>metagenomes</taxon>
        <taxon>ecological metagenomes</taxon>
    </lineage>
</organism>
<accession>A0A382GEY5</accession>
<dbReference type="EMBL" id="UINC01055195">
    <property type="protein sequence ID" value="SVB73790.1"/>
    <property type="molecule type" value="Genomic_DNA"/>
</dbReference>
<gene>
    <name evidence="1" type="ORF">METZ01_LOCUS226644</name>
</gene>
<protein>
    <recommendedName>
        <fullName evidence="2">Co-chaperone YbbN</fullName>
    </recommendedName>
</protein>
<feature type="non-terminal residue" evidence="1">
    <location>
        <position position="1"/>
    </location>
</feature>
<dbReference type="Pfam" id="PF14561">
    <property type="entry name" value="TPR_20"/>
    <property type="match status" value="1"/>
</dbReference>
<sequence>RRGRGNGLAEQARSTLIQIFESLGTRDERVSRYRRQLAQALN</sequence>
<evidence type="ECO:0000313" key="1">
    <source>
        <dbReference type="EMBL" id="SVB73790.1"/>
    </source>
</evidence>
<dbReference type="InterPro" id="IPR011990">
    <property type="entry name" value="TPR-like_helical_dom_sf"/>
</dbReference>
<name>A0A382GEY5_9ZZZZ</name>
<dbReference type="Gene3D" id="1.25.40.10">
    <property type="entry name" value="Tetratricopeptide repeat domain"/>
    <property type="match status" value="1"/>
</dbReference>
<proteinExistence type="predicted"/>